<dbReference type="Gene3D" id="1.10.287.70">
    <property type="match status" value="1"/>
</dbReference>
<accession>A0A9W8GXV7</accession>
<evidence type="ECO:0000256" key="9">
    <source>
        <dbReference type="ARBA" id="ARBA00023136"/>
    </source>
</evidence>
<comment type="subcellular location">
    <subcellularLocation>
        <location evidence="1">Membrane</location>
        <topology evidence="1">Multi-pass membrane protein</topology>
    </subcellularLocation>
</comment>
<keyword evidence="5" id="KW-0631">Potassium channel</keyword>
<feature type="compositionally biased region" description="Basic and acidic residues" evidence="11">
    <location>
        <begin position="819"/>
        <end position="838"/>
    </location>
</feature>
<keyword evidence="8" id="KW-0406">Ion transport</keyword>
<evidence type="ECO:0000259" key="13">
    <source>
        <dbReference type="Pfam" id="PF03493"/>
    </source>
</evidence>
<proteinExistence type="predicted"/>
<evidence type="ECO:0000256" key="2">
    <source>
        <dbReference type="ARBA" id="ARBA00022448"/>
    </source>
</evidence>
<dbReference type="InterPro" id="IPR047871">
    <property type="entry name" value="K_chnl_Slo-like"/>
</dbReference>
<dbReference type="SUPFAM" id="SSF81324">
    <property type="entry name" value="Voltage-gated potassium channels"/>
    <property type="match status" value="1"/>
</dbReference>
<dbReference type="Proteomes" id="UP001140011">
    <property type="component" value="Unassembled WGS sequence"/>
</dbReference>
<evidence type="ECO:0000256" key="11">
    <source>
        <dbReference type="SAM" id="MobiDB-lite"/>
    </source>
</evidence>
<evidence type="ECO:0000256" key="1">
    <source>
        <dbReference type="ARBA" id="ARBA00004141"/>
    </source>
</evidence>
<keyword evidence="16" id="KW-1185">Reference proteome</keyword>
<organism evidence="15 16">
    <name type="scientific">Coemansia pectinata</name>
    <dbReference type="NCBI Taxonomy" id="1052879"/>
    <lineage>
        <taxon>Eukaryota</taxon>
        <taxon>Fungi</taxon>
        <taxon>Fungi incertae sedis</taxon>
        <taxon>Zoopagomycota</taxon>
        <taxon>Kickxellomycotina</taxon>
        <taxon>Kickxellomycetes</taxon>
        <taxon>Kickxellales</taxon>
        <taxon>Kickxellaceae</taxon>
        <taxon>Coemansia</taxon>
    </lineage>
</organism>
<feature type="transmembrane region" description="Helical" evidence="12">
    <location>
        <begin position="301"/>
        <end position="322"/>
    </location>
</feature>
<dbReference type="GO" id="GO:0005267">
    <property type="term" value="F:potassium channel activity"/>
    <property type="evidence" value="ECO:0007669"/>
    <property type="project" value="UniProtKB-KW"/>
</dbReference>
<evidence type="ECO:0000256" key="3">
    <source>
        <dbReference type="ARBA" id="ARBA00022538"/>
    </source>
</evidence>
<evidence type="ECO:0000259" key="14">
    <source>
        <dbReference type="Pfam" id="PF22614"/>
    </source>
</evidence>
<feature type="region of interest" description="Disordered" evidence="11">
    <location>
        <begin position="51"/>
        <end position="89"/>
    </location>
</feature>
<evidence type="ECO:0000256" key="7">
    <source>
        <dbReference type="ARBA" id="ARBA00022989"/>
    </source>
</evidence>
<feature type="transmembrane region" description="Helical" evidence="12">
    <location>
        <begin position="358"/>
        <end position="375"/>
    </location>
</feature>
<dbReference type="Pfam" id="PF03493">
    <property type="entry name" value="BK_channel_a"/>
    <property type="match status" value="1"/>
</dbReference>
<feature type="transmembrane region" description="Helical" evidence="12">
    <location>
        <begin position="192"/>
        <end position="212"/>
    </location>
</feature>
<evidence type="ECO:0008006" key="17">
    <source>
        <dbReference type="Google" id="ProtNLM"/>
    </source>
</evidence>
<feature type="domain" description="RCK N-terminal" evidence="14">
    <location>
        <begin position="401"/>
        <end position="523"/>
    </location>
</feature>
<keyword evidence="9 12" id="KW-0472">Membrane</keyword>
<feature type="domain" description="Calcium-activated potassium channel BK alpha subunit" evidence="13">
    <location>
        <begin position="546"/>
        <end position="642"/>
    </location>
</feature>
<keyword evidence="4 12" id="KW-0812">Transmembrane</keyword>
<dbReference type="InterPro" id="IPR003148">
    <property type="entry name" value="RCK_N"/>
</dbReference>
<protein>
    <recommendedName>
        <fullName evidence="17">Calcium-activated potassium channel BK alpha subunit domain-containing protein</fullName>
    </recommendedName>
</protein>
<evidence type="ECO:0000313" key="16">
    <source>
        <dbReference type="Proteomes" id="UP001140011"/>
    </source>
</evidence>
<keyword evidence="7 12" id="KW-1133">Transmembrane helix</keyword>
<dbReference type="PANTHER" id="PTHR10027:SF10">
    <property type="entry name" value="SLOWPOKE 2, ISOFORM D"/>
    <property type="match status" value="1"/>
</dbReference>
<dbReference type="Gene3D" id="3.40.50.720">
    <property type="entry name" value="NAD(P)-binding Rossmann-like Domain"/>
    <property type="match status" value="2"/>
</dbReference>
<keyword evidence="6" id="KW-0630">Potassium</keyword>
<dbReference type="EMBL" id="JANBUH010000234">
    <property type="protein sequence ID" value="KAJ2752930.1"/>
    <property type="molecule type" value="Genomic_DNA"/>
</dbReference>
<feature type="region of interest" description="Disordered" evidence="11">
    <location>
        <begin position="1"/>
        <end position="33"/>
    </location>
</feature>
<reference evidence="15" key="1">
    <citation type="submission" date="2022-07" db="EMBL/GenBank/DDBJ databases">
        <title>Phylogenomic reconstructions and comparative analyses of Kickxellomycotina fungi.</title>
        <authorList>
            <person name="Reynolds N.K."/>
            <person name="Stajich J.E."/>
            <person name="Barry K."/>
            <person name="Grigoriev I.V."/>
            <person name="Crous P."/>
            <person name="Smith M.E."/>
        </authorList>
    </citation>
    <scope>NUCLEOTIDE SEQUENCE</scope>
    <source>
        <strain evidence="15">BCRC 34297</strain>
    </source>
</reference>
<sequence length="1273" mass="138163">MATERGNSGAGPSEHGHQQQQGGAGSPSVRPASVLLRRAGARFNVGGTLQSSVASGYRRRSTAATSGAGGLWAGSGGVQRRASGRPREVNDAESINYDNLDDMFEEDEPAPLVMRASTETQAAAKLSALSAQRADADGRLQAPPTMRQMVGFYLDTSATGRRWDQMDAVLNVAIAALHVFNTTHVSKNQLSVPYWSLCVEALVSLVLLLQFLPRYLLAPDPMEYVRGLFSVITLITALTPILVVVSIWIDPSVYDSFMSAGTLVFLYPVIFWRLQPALLRCLVPIKNVYRMSPMTRNVLRALTTVFTTVLAITVLTHIMVYYQNKDKDGEIQGFDEAFFFIAVSSITGLSSDIEPDTWFTRSVVLFVMFIGIFWLPPRVSEMLSLWQDRSPWPGSFEAETNQSHVLVIGDLEYTTLFEFLREFFCEDHGVRTVNTVVVVMSEKSPGKEVSELLGDPAYVNRVKFVLGSPTSFKQLGDVEAEEALAIFLLSSKAAGDNAAKEDAAKVMIALAVRKYLKGHGNPKRAVPIYAQVLLPETTLHLEYLADHVICVEELRLGLLARSVMVPGFASLLQLLTASIPNNTTEPLIKVAGRYKQEWLAEYAQSMSHEIYATRISSIFNGVKFQKAAQVIFQRTGATLFAIRVPDRREGADADDGRIMLNPAGYEFQGDELGFVLASNSLVSTQIAYLAEETVVAISGDGDADDGGHASETARLIPGITVSNAGKDDRPVRVGSPLQQTLAATEAQLKAKMPFGMNVMDTLVVSDSPHSLRDDNSSTKSGVSHHSGDLIDLNEDDLHIDHENKLSPELANIEVDGDDEVHGKGKARDGEAPESGETKHMHRAPLLFDPKQKASEVDLAAKRAIAADGGEGAAVKTPEAGHRIGAFAAKADRKPKAVEPTADGLPGDLAGHIVVCDTSSEFPSNIIYLVSCIRAAAPSEVTAIAESTESLDAVASVAMANPFTSLYEQISRSYNAKEAEVSTAEVKSSFLNQQPIVILSPAEPTATESDDLARFGNLYIVRGSPLSRTDLARVRIHTASSGIVLANREESLNAAADVSTKLSLAGSDTTSTATADAPALLSVLNIEALTYNSPDFFLSVEFIHRENMQFVGDTETVRINEVYAQAFLRPSFMSGRVYAPVMLDTLICQAFYNEHVLEIMQRLIFSHGDVVHALGMAKLNEAGIEGAPGSATEGELGAGHVFLVEVPPRFHGRSYSSLFSHCCFKHGAVPIGLYRAAMHHRQPLWYVMPNPGVACVLREDDRVYLIASTRPDLQ</sequence>
<dbReference type="AlphaFoldDB" id="A0A9W8GXV7"/>
<dbReference type="Pfam" id="PF22614">
    <property type="entry name" value="Slo-like_RCK"/>
    <property type="match status" value="2"/>
</dbReference>
<evidence type="ECO:0000313" key="15">
    <source>
        <dbReference type="EMBL" id="KAJ2752930.1"/>
    </source>
</evidence>
<feature type="transmembrane region" description="Helical" evidence="12">
    <location>
        <begin position="224"/>
        <end position="249"/>
    </location>
</feature>
<evidence type="ECO:0000256" key="5">
    <source>
        <dbReference type="ARBA" id="ARBA00022826"/>
    </source>
</evidence>
<feature type="region of interest" description="Disordered" evidence="11">
    <location>
        <begin position="815"/>
        <end position="842"/>
    </location>
</feature>
<keyword evidence="10" id="KW-0407">Ion channel</keyword>
<dbReference type="GO" id="GO:0016020">
    <property type="term" value="C:membrane"/>
    <property type="evidence" value="ECO:0007669"/>
    <property type="project" value="UniProtKB-SubCell"/>
</dbReference>
<comment type="caution">
    <text evidence="15">The sequence shown here is derived from an EMBL/GenBank/DDBJ whole genome shotgun (WGS) entry which is preliminary data.</text>
</comment>
<evidence type="ECO:0000256" key="10">
    <source>
        <dbReference type="ARBA" id="ARBA00023303"/>
    </source>
</evidence>
<evidence type="ECO:0000256" key="6">
    <source>
        <dbReference type="ARBA" id="ARBA00022958"/>
    </source>
</evidence>
<evidence type="ECO:0000256" key="12">
    <source>
        <dbReference type="SAM" id="Phobius"/>
    </source>
</evidence>
<keyword evidence="3" id="KW-0633">Potassium transport</keyword>
<dbReference type="OrthoDB" id="297496at2759"/>
<keyword evidence="2" id="KW-0813">Transport</keyword>
<gene>
    <name evidence="15" type="ORF">GGI19_003488</name>
</gene>
<name>A0A9W8GXV7_9FUNG</name>
<evidence type="ECO:0000256" key="8">
    <source>
        <dbReference type="ARBA" id="ARBA00023065"/>
    </source>
</evidence>
<evidence type="ECO:0000256" key="4">
    <source>
        <dbReference type="ARBA" id="ARBA00022692"/>
    </source>
</evidence>
<feature type="region of interest" description="Disordered" evidence="11">
    <location>
        <begin position="767"/>
        <end position="789"/>
    </location>
</feature>
<feature type="domain" description="RCK N-terminal" evidence="14">
    <location>
        <begin position="990"/>
        <end position="1087"/>
    </location>
</feature>
<feature type="compositionally biased region" description="Gly residues" evidence="11">
    <location>
        <begin position="67"/>
        <end position="77"/>
    </location>
</feature>
<dbReference type="PANTHER" id="PTHR10027">
    <property type="entry name" value="CALCIUM-ACTIVATED POTASSIUM CHANNEL ALPHA CHAIN"/>
    <property type="match status" value="1"/>
</dbReference>
<dbReference type="InterPro" id="IPR003929">
    <property type="entry name" value="K_chnl_BK_asu"/>
</dbReference>